<dbReference type="GO" id="GO:0003743">
    <property type="term" value="F:translation initiation factor activity"/>
    <property type="evidence" value="ECO:0007669"/>
    <property type="project" value="UniProtKB-UniRule"/>
</dbReference>
<reference evidence="7 8" key="1">
    <citation type="journal article" date="2016" name="Mol. Biol. Evol.">
        <title>Comparative Genomics of Early-Diverging Mushroom-Forming Fungi Provides Insights into the Origins of Lignocellulose Decay Capabilities.</title>
        <authorList>
            <person name="Nagy L.G."/>
            <person name="Riley R."/>
            <person name="Tritt A."/>
            <person name="Adam C."/>
            <person name="Daum C."/>
            <person name="Floudas D."/>
            <person name="Sun H."/>
            <person name="Yadav J.S."/>
            <person name="Pangilinan J."/>
            <person name="Larsson K.H."/>
            <person name="Matsuura K."/>
            <person name="Barry K."/>
            <person name="Labutti K."/>
            <person name="Kuo R."/>
            <person name="Ohm R.A."/>
            <person name="Bhattacharya S.S."/>
            <person name="Shirouzu T."/>
            <person name="Yoshinaga Y."/>
            <person name="Martin F.M."/>
            <person name="Grigoriev I.V."/>
            <person name="Hibbett D.S."/>
        </authorList>
    </citation>
    <scope>NUCLEOTIDE SEQUENCE [LARGE SCALE GENOMIC DNA]</scope>
    <source>
        <strain evidence="7 8">CBS 109695</strain>
    </source>
</reference>
<dbReference type="Pfam" id="PF18005">
    <property type="entry name" value="eIF3m_C_helix"/>
    <property type="match status" value="1"/>
</dbReference>
<evidence type="ECO:0000256" key="5">
    <source>
        <dbReference type="HAMAP-Rule" id="MF_03012"/>
    </source>
</evidence>
<comment type="subcellular location">
    <subcellularLocation>
        <location evidence="5">Cytoplasm</location>
    </subcellularLocation>
</comment>
<organism evidence="7 8">
    <name type="scientific">Athelia psychrophila</name>
    <dbReference type="NCBI Taxonomy" id="1759441"/>
    <lineage>
        <taxon>Eukaryota</taxon>
        <taxon>Fungi</taxon>
        <taxon>Dikarya</taxon>
        <taxon>Basidiomycota</taxon>
        <taxon>Agaricomycotina</taxon>
        <taxon>Agaricomycetes</taxon>
        <taxon>Agaricomycetidae</taxon>
        <taxon>Atheliales</taxon>
        <taxon>Atheliaceae</taxon>
        <taxon>Athelia</taxon>
    </lineage>
</organism>
<dbReference type="AlphaFoldDB" id="A0A167X1T3"/>
<comment type="function">
    <text evidence="5">Component of the eukaryotic translation initiation factor 3 (eIF-3) complex, which is involved in protein synthesis of a specialized repertoire of mRNAs and, together with other initiation factors, stimulates binding of mRNA and methionyl-tRNAi to the 40S ribosome. The eIF-3 complex specifically targets and initiates translation of a subset of mRNAs involved in cell proliferation.</text>
</comment>
<evidence type="ECO:0000313" key="8">
    <source>
        <dbReference type="Proteomes" id="UP000076532"/>
    </source>
</evidence>
<name>A0A167X1T3_9AGAM</name>
<keyword evidence="3 5" id="KW-0396">Initiation factor</keyword>
<dbReference type="STRING" id="436010.A0A167X1T3"/>
<comment type="similarity">
    <text evidence="1">Belongs to the CSN7/EIF3M family. CSN7 subfamily.</text>
</comment>
<dbReference type="GO" id="GO:0016282">
    <property type="term" value="C:eukaryotic 43S preinitiation complex"/>
    <property type="evidence" value="ECO:0007669"/>
    <property type="project" value="UniProtKB-UniRule"/>
</dbReference>
<gene>
    <name evidence="7" type="ORF">FIBSPDRAFT_939869</name>
</gene>
<keyword evidence="8" id="KW-1185">Reference proteome</keyword>
<feature type="domain" description="PCI" evidence="6">
    <location>
        <begin position="206"/>
        <end position="366"/>
    </location>
</feature>
<keyword evidence="4 5" id="KW-0648">Protein biosynthesis</keyword>
<evidence type="ECO:0000313" key="7">
    <source>
        <dbReference type="EMBL" id="KZP06731.1"/>
    </source>
</evidence>
<evidence type="ECO:0000259" key="6">
    <source>
        <dbReference type="PROSITE" id="PS50250"/>
    </source>
</evidence>
<dbReference type="GO" id="GO:0001732">
    <property type="term" value="P:formation of cytoplasmic translation initiation complex"/>
    <property type="evidence" value="ECO:0007669"/>
    <property type="project" value="UniProtKB-UniRule"/>
</dbReference>
<dbReference type="InterPro" id="IPR027528">
    <property type="entry name" value="eIF3m"/>
</dbReference>
<dbReference type="PROSITE" id="PS50250">
    <property type="entry name" value="PCI"/>
    <property type="match status" value="1"/>
</dbReference>
<protein>
    <recommendedName>
        <fullName evidence="5">Eukaryotic translation initiation factor 3 subunit M</fullName>
        <shortName evidence="5">eIF3m</shortName>
    </recommendedName>
</protein>
<dbReference type="OrthoDB" id="10267031at2759"/>
<proteinExistence type="inferred from homology"/>
<dbReference type="InterPro" id="IPR000717">
    <property type="entry name" value="PCI_dom"/>
</dbReference>
<sequence>MASTDSVSIFAEGTFEEQIQELVNYVVRNQPDEDRAAFIKPFQETMKTTEGQQSLENDPDRRRKIFTMVSSQIKGLGEGSEKEIEGFFNLLYSHLFTLYSADSPEIQEHLTALLQIISSSPSQQSATRYRILSNLFNATPRKSALRLPVYNALLQVATANNQLDILGLSIEDVEKWLAEWSITSEDKSAFLKSIVDAYTNADQPLISYQYKLFYVRSLGPASDAGKTAAVDAIATALRLPTVFDFDPLLKLDAVVAAKDSELFSLLQIFLNEGLPEFNAWEGSHAGVLEQHQLDKAQLERKIRLLTLASLGFQHIGQDLPYATIASALQIDATEVEKWVIDVIRVGLLSGKLSQNTQTLHVIRSAARTFEHDQWQALEKRLVAWKAGLAAVLEVVASARGTSTGSVKQEVVTA</sequence>
<evidence type="ECO:0000256" key="2">
    <source>
        <dbReference type="ARBA" id="ARBA00022490"/>
    </source>
</evidence>
<dbReference type="Proteomes" id="UP000076532">
    <property type="component" value="Unassembled WGS sequence"/>
</dbReference>
<dbReference type="SMART" id="SM00088">
    <property type="entry name" value="PINT"/>
    <property type="match status" value="1"/>
</dbReference>
<comment type="similarity">
    <text evidence="5">Belongs to the eIF-3 subunit M family.</text>
</comment>
<evidence type="ECO:0000256" key="1">
    <source>
        <dbReference type="ARBA" id="ARBA00008482"/>
    </source>
</evidence>
<evidence type="ECO:0000256" key="4">
    <source>
        <dbReference type="ARBA" id="ARBA00022917"/>
    </source>
</evidence>
<dbReference type="InterPro" id="IPR040750">
    <property type="entry name" value="eIF3m_C_helix"/>
</dbReference>
<dbReference type="PANTHER" id="PTHR15350:SF2">
    <property type="entry name" value="EUKARYOTIC TRANSLATION INITIATION FACTOR 3 SUBUNIT M"/>
    <property type="match status" value="1"/>
</dbReference>
<dbReference type="EMBL" id="KV417775">
    <property type="protein sequence ID" value="KZP06731.1"/>
    <property type="molecule type" value="Genomic_DNA"/>
</dbReference>
<dbReference type="Pfam" id="PF01399">
    <property type="entry name" value="PCI"/>
    <property type="match status" value="1"/>
</dbReference>
<dbReference type="InterPro" id="IPR045237">
    <property type="entry name" value="COPS7/eIF3m"/>
</dbReference>
<dbReference type="HAMAP" id="MF_03012">
    <property type="entry name" value="eIF3m"/>
    <property type="match status" value="1"/>
</dbReference>
<dbReference type="PANTHER" id="PTHR15350">
    <property type="entry name" value="COP9 SIGNALOSOME COMPLEX SUBUNIT 7/DENDRITIC CELL PROTEIN GA17"/>
    <property type="match status" value="1"/>
</dbReference>
<dbReference type="GO" id="GO:0071541">
    <property type="term" value="C:eukaryotic translation initiation factor 3 complex, eIF3m"/>
    <property type="evidence" value="ECO:0007669"/>
    <property type="project" value="UniProtKB-UniRule"/>
</dbReference>
<evidence type="ECO:0000256" key="3">
    <source>
        <dbReference type="ARBA" id="ARBA00022540"/>
    </source>
</evidence>
<accession>A0A167X1T3</accession>
<comment type="subunit">
    <text evidence="5">Component of the eukaryotic translation initiation factor 3 (eIF-3) complex.</text>
</comment>
<keyword evidence="2 5" id="KW-0963">Cytoplasm</keyword>
<dbReference type="GO" id="GO:0033290">
    <property type="term" value="C:eukaryotic 48S preinitiation complex"/>
    <property type="evidence" value="ECO:0007669"/>
    <property type="project" value="UniProtKB-UniRule"/>
</dbReference>